<gene>
    <name evidence="1" type="ORF">AGLY_006479</name>
</gene>
<sequence>MVENIGVESISTSLSNTSRLDSSIYFNETNRHETRSGTKIKKGLFTVQLAKVVIQFTEFFIRTAIVYKIIKNGRPCEKFLRGSISDKKKKTNYQYFTHLDKNTGTRKLNINKNINKTVYCSNEYINLYITAEGDSERSEECINFTMISNFYEICRKRENLQKQFLPSGLRMVQVSIILFSGVFVKYKSELKVLVFVADENNAPHKI</sequence>
<keyword evidence="2" id="KW-1185">Reference proteome</keyword>
<dbReference type="AlphaFoldDB" id="A0A6G0TRN4"/>
<proteinExistence type="predicted"/>
<protein>
    <submittedName>
        <fullName evidence="1">Uncharacterized protein</fullName>
    </submittedName>
</protein>
<evidence type="ECO:0000313" key="2">
    <source>
        <dbReference type="Proteomes" id="UP000475862"/>
    </source>
</evidence>
<dbReference type="EMBL" id="VYZN01000018">
    <property type="protein sequence ID" value="KAE9537456.1"/>
    <property type="molecule type" value="Genomic_DNA"/>
</dbReference>
<accession>A0A6G0TRN4</accession>
<name>A0A6G0TRN4_APHGL</name>
<dbReference type="Proteomes" id="UP000475862">
    <property type="component" value="Unassembled WGS sequence"/>
</dbReference>
<organism evidence="1 2">
    <name type="scientific">Aphis glycines</name>
    <name type="common">Soybean aphid</name>
    <dbReference type="NCBI Taxonomy" id="307491"/>
    <lineage>
        <taxon>Eukaryota</taxon>
        <taxon>Metazoa</taxon>
        <taxon>Ecdysozoa</taxon>
        <taxon>Arthropoda</taxon>
        <taxon>Hexapoda</taxon>
        <taxon>Insecta</taxon>
        <taxon>Pterygota</taxon>
        <taxon>Neoptera</taxon>
        <taxon>Paraneoptera</taxon>
        <taxon>Hemiptera</taxon>
        <taxon>Sternorrhyncha</taxon>
        <taxon>Aphidomorpha</taxon>
        <taxon>Aphidoidea</taxon>
        <taxon>Aphididae</taxon>
        <taxon>Aphidini</taxon>
        <taxon>Aphis</taxon>
        <taxon>Aphis</taxon>
    </lineage>
</organism>
<reference evidence="1 2" key="1">
    <citation type="submission" date="2019-08" db="EMBL/GenBank/DDBJ databases">
        <title>The genome of the soybean aphid Biotype 1, its phylome, world population structure and adaptation to the North American continent.</title>
        <authorList>
            <person name="Giordano R."/>
            <person name="Donthu R.K."/>
            <person name="Hernandez A.G."/>
            <person name="Wright C.L."/>
            <person name="Zimin A.V."/>
        </authorList>
    </citation>
    <scope>NUCLEOTIDE SEQUENCE [LARGE SCALE GENOMIC DNA]</scope>
    <source>
        <tissue evidence="1">Whole aphids</tissue>
    </source>
</reference>
<evidence type="ECO:0000313" key="1">
    <source>
        <dbReference type="EMBL" id="KAE9537456.1"/>
    </source>
</evidence>
<comment type="caution">
    <text evidence="1">The sequence shown here is derived from an EMBL/GenBank/DDBJ whole genome shotgun (WGS) entry which is preliminary data.</text>
</comment>